<accession>A0A6A6ZJY8</accession>
<dbReference type="InterPro" id="IPR057247">
    <property type="entry name" value="CARBOXYPEPT_ZN_2"/>
</dbReference>
<evidence type="ECO:0000256" key="12">
    <source>
        <dbReference type="ARBA" id="ARBA00023026"/>
    </source>
</evidence>
<evidence type="ECO:0000256" key="8">
    <source>
        <dbReference type="ARBA" id="ARBA00022723"/>
    </source>
</evidence>
<comment type="subcellular location">
    <subcellularLocation>
        <location evidence="3">Secreted</location>
    </subcellularLocation>
</comment>
<dbReference type="GO" id="GO:0004181">
    <property type="term" value="F:metallocarboxypeptidase activity"/>
    <property type="evidence" value="ECO:0007669"/>
    <property type="project" value="InterPro"/>
</dbReference>
<evidence type="ECO:0000256" key="1">
    <source>
        <dbReference type="ARBA" id="ARBA00001947"/>
    </source>
</evidence>
<dbReference type="PROSITE" id="PS52035">
    <property type="entry name" value="PEPTIDASE_M14"/>
    <property type="match status" value="1"/>
</dbReference>
<feature type="signal peptide" evidence="18">
    <location>
        <begin position="1"/>
        <end position="16"/>
    </location>
</feature>
<evidence type="ECO:0000256" key="9">
    <source>
        <dbReference type="ARBA" id="ARBA00022729"/>
    </source>
</evidence>
<dbReference type="Gene3D" id="3.30.70.340">
    <property type="entry name" value="Metallocarboxypeptidase-like"/>
    <property type="match status" value="1"/>
</dbReference>
<dbReference type="GO" id="GO:0008270">
    <property type="term" value="F:zinc ion binding"/>
    <property type="evidence" value="ECO:0007669"/>
    <property type="project" value="InterPro"/>
</dbReference>
<keyword evidence="9 18" id="KW-0732">Signal</keyword>
<keyword evidence="7" id="KW-0645">Protease</keyword>
<dbReference type="SMART" id="SM00631">
    <property type="entry name" value="Zn_pept"/>
    <property type="match status" value="1"/>
</dbReference>
<keyword evidence="21" id="KW-1185">Reference proteome</keyword>
<dbReference type="PANTHER" id="PTHR11705:SF143">
    <property type="entry name" value="SLL0236 PROTEIN"/>
    <property type="match status" value="1"/>
</dbReference>
<dbReference type="PROSITE" id="PS00133">
    <property type="entry name" value="CARBOXYPEPT_ZN_2"/>
    <property type="match status" value="1"/>
</dbReference>
<dbReference type="InterPro" id="IPR036990">
    <property type="entry name" value="M14A-like_propep"/>
</dbReference>
<evidence type="ECO:0000256" key="10">
    <source>
        <dbReference type="ARBA" id="ARBA00022801"/>
    </source>
</evidence>
<evidence type="ECO:0000256" key="2">
    <source>
        <dbReference type="ARBA" id="ARBA00003091"/>
    </source>
</evidence>
<dbReference type="EMBL" id="MU006240">
    <property type="protein sequence ID" value="KAF2820527.1"/>
    <property type="molecule type" value="Genomic_DNA"/>
</dbReference>
<name>A0A6A6ZJY8_9PLEO</name>
<feature type="domain" description="Peptidase M14" evidence="19">
    <location>
        <begin position="125"/>
        <end position="424"/>
    </location>
</feature>
<dbReference type="PANTHER" id="PTHR11705">
    <property type="entry name" value="PROTEASE FAMILY M14 CARBOXYPEPTIDASE A,B"/>
    <property type="match status" value="1"/>
</dbReference>
<dbReference type="GO" id="GO:0006508">
    <property type="term" value="P:proteolysis"/>
    <property type="evidence" value="ECO:0007669"/>
    <property type="project" value="UniProtKB-KW"/>
</dbReference>
<dbReference type="InterPro" id="IPR000834">
    <property type="entry name" value="Peptidase_M14"/>
</dbReference>
<comment type="function">
    <text evidence="2">Extracellular metalloprotease that contributes to pathogenicity.</text>
</comment>
<evidence type="ECO:0000256" key="16">
    <source>
        <dbReference type="ARBA" id="ARBA00081330"/>
    </source>
</evidence>
<dbReference type="Pfam" id="PF02244">
    <property type="entry name" value="Propep_M14"/>
    <property type="match status" value="1"/>
</dbReference>
<keyword evidence="14" id="KW-0865">Zymogen</keyword>
<evidence type="ECO:0000256" key="3">
    <source>
        <dbReference type="ARBA" id="ARBA00004613"/>
    </source>
</evidence>
<organism evidence="20 21">
    <name type="scientific">Ophiobolus disseminans</name>
    <dbReference type="NCBI Taxonomy" id="1469910"/>
    <lineage>
        <taxon>Eukaryota</taxon>
        <taxon>Fungi</taxon>
        <taxon>Dikarya</taxon>
        <taxon>Ascomycota</taxon>
        <taxon>Pezizomycotina</taxon>
        <taxon>Dothideomycetes</taxon>
        <taxon>Pleosporomycetidae</taxon>
        <taxon>Pleosporales</taxon>
        <taxon>Pleosporineae</taxon>
        <taxon>Phaeosphaeriaceae</taxon>
        <taxon>Ophiobolus</taxon>
    </lineage>
</organism>
<dbReference type="AlphaFoldDB" id="A0A6A6ZJY8"/>
<evidence type="ECO:0000256" key="18">
    <source>
        <dbReference type="SAM" id="SignalP"/>
    </source>
</evidence>
<keyword evidence="11" id="KW-0862">Zinc</keyword>
<evidence type="ECO:0000256" key="13">
    <source>
        <dbReference type="ARBA" id="ARBA00023049"/>
    </source>
</evidence>
<evidence type="ECO:0000259" key="19">
    <source>
        <dbReference type="PROSITE" id="PS52035"/>
    </source>
</evidence>
<evidence type="ECO:0000256" key="6">
    <source>
        <dbReference type="ARBA" id="ARBA00022645"/>
    </source>
</evidence>
<feature type="chain" id="PRO_5025453490" description="Carboxypeptidase M14A" evidence="18">
    <location>
        <begin position="17"/>
        <end position="424"/>
    </location>
</feature>
<evidence type="ECO:0000313" key="20">
    <source>
        <dbReference type="EMBL" id="KAF2820527.1"/>
    </source>
</evidence>
<evidence type="ECO:0000256" key="7">
    <source>
        <dbReference type="ARBA" id="ARBA00022670"/>
    </source>
</evidence>
<comment type="cofactor">
    <cofactor evidence="1">
        <name>Zn(2+)</name>
        <dbReference type="ChEBI" id="CHEBI:29105"/>
    </cofactor>
</comment>
<reference evidence="20" key="1">
    <citation type="journal article" date="2020" name="Stud. Mycol.">
        <title>101 Dothideomycetes genomes: a test case for predicting lifestyles and emergence of pathogens.</title>
        <authorList>
            <person name="Haridas S."/>
            <person name="Albert R."/>
            <person name="Binder M."/>
            <person name="Bloem J."/>
            <person name="Labutti K."/>
            <person name="Salamov A."/>
            <person name="Andreopoulos B."/>
            <person name="Baker S."/>
            <person name="Barry K."/>
            <person name="Bills G."/>
            <person name="Bluhm B."/>
            <person name="Cannon C."/>
            <person name="Castanera R."/>
            <person name="Culley D."/>
            <person name="Daum C."/>
            <person name="Ezra D."/>
            <person name="Gonzalez J."/>
            <person name="Henrissat B."/>
            <person name="Kuo A."/>
            <person name="Liang C."/>
            <person name="Lipzen A."/>
            <person name="Lutzoni F."/>
            <person name="Magnuson J."/>
            <person name="Mondo S."/>
            <person name="Nolan M."/>
            <person name="Ohm R."/>
            <person name="Pangilinan J."/>
            <person name="Park H.-J."/>
            <person name="Ramirez L."/>
            <person name="Alfaro M."/>
            <person name="Sun H."/>
            <person name="Tritt A."/>
            <person name="Yoshinaga Y."/>
            <person name="Zwiers L.-H."/>
            <person name="Turgeon B."/>
            <person name="Goodwin S."/>
            <person name="Spatafora J."/>
            <person name="Crous P."/>
            <person name="Grigoriev I."/>
        </authorList>
    </citation>
    <scope>NUCLEOTIDE SEQUENCE</scope>
    <source>
        <strain evidence="20">CBS 113818</strain>
    </source>
</reference>
<evidence type="ECO:0000256" key="11">
    <source>
        <dbReference type="ARBA" id="ARBA00022833"/>
    </source>
</evidence>
<evidence type="ECO:0000256" key="4">
    <source>
        <dbReference type="ARBA" id="ARBA00005988"/>
    </source>
</evidence>
<comment type="similarity">
    <text evidence="4 17">Belongs to the peptidase M14 family.</text>
</comment>
<proteinExistence type="inferred from homology"/>
<dbReference type="FunFam" id="3.40.630.10:FF:000040">
    <property type="entry name" value="zinc carboxypeptidase"/>
    <property type="match status" value="1"/>
</dbReference>
<dbReference type="SUPFAM" id="SSF53187">
    <property type="entry name" value="Zn-dependent exopeptidases"/>
    <property type="match status" value="1"/>
</dbReference>
<dbReference type="Gene3D" id="3.40.630.10">
    <property type="entry name" value="Zn peptidases"/>
    <property type="match status" value="1"/>
</dbReference>
<evidence type="ECO:0000313" key="21">
    <source>
        <dbReference type="Proteomes" id="UP000799424"/>
    </source>
</evidence>
<protein>
    <recommendedName>
        <fullName evidence="16">Carboxypeptidase M14A</fullName>
    </recommendedName>
</protein>
<dbReference type="SUPFAM" id="SSF54897">
    <property type="entry name" value="Protease propeptides/inhibitors"/>
    <property type="match status" value="1"/>
</dbReference>
<evidence type="ECO:0000256" key="5">
    <source>
        <dbReference type="ARBA" id="ARBA00022525"/>
    </source>
</evidence>
<keyword evidence="10" id="KW-0378">Hydrolase</keyword>
<evidence type="ECO:0000256" key="15">
    <source>
        <dbReference type="ARBA" id="ARBA00023157"/>
    </source>
</evidence>
<keyword evidence="6" id="KW-0121">Carboxypeptidase</keyword>
<dbReference type="PRINTS" id="PR00765">
    <property type="entry name" value="CRBOXYPTASEA"/>
</dbReference>
<keyword evidence="15" id="KW-1015">Disulfide bond</keyword>
<sequence>MKLLGATLTSLGLASAASVTKKVNYDDWKVYRVNVGANATQFNDLVNSLQLELWKGKPSSSNVVDVMVPPSQVQDFESSTGGIETKVMHDNLGVSIAGEESFGVYAAANGEDSAGLAPNSTWFSSYHPIADHHKWIDDLAAAYPTNAEVVSAGKSVEGRDIKGVHIWGSGGKGSKRGVVWHGTVHAREWITTMVVEYAAYQLLSSSDPATAAFKDAYDFYIFPIVNPDGFAFSQSSDRMWRKNRQNTPTASCVGRDINRNWPNHWDQRGGASTSPCAQDYKGPSAADGVETKALKAQLDSIAAGKGVQLYMDIHSYSQLWMYPYGYTCSGAIPEAAKNQNLTEGAIAAVKAVHGTVFEGGPICNTIYQVSGSSVDYAFENAKVSYSMTVELRDTGRYGFILPPEQIVPSAEEMWAGLSYLLKNM</sequence>
<dbReference type="Proteomes" id="UP000799424">
    <property type="component" value="Unassembled WGS sequence"/>
</dbReference>
<dbReference type="CDD" id="cd03860">
    <property type="entry name" value="M14_CP_A-B_like"/>
    <property type="match status" value="1"/>
</dbReference>
<keyword evidence="8" id="KW-0479">Metal-binding</keyword>
<gene>
    <name evidence="20" type="ORF">CC86DRAFT_387007</name>
</gene>
<keyword evidence="12" id="KW-0843">Virulence</keyword>
<dbReference type="GO" id="GO:0005576">
    <property type="term" value="C:extracellular region"/>
    <property type="evidence" value="ECO:0007669"/>
    <property type="project" value="UniProtKB-SubCell"/>
</dbReference>
<feature type="active site" description="Proton donor/acceptor" evidence="17">
    <location>
        <position position="390"/>
    </location>
</feature>
<evidence type="ECO:0000256" key="17">
    <source>
        <dbReference type="PROSITE-ProRule" id="PRU01379"/>
    </source>
</evidence>
<keyword evidence="13" id="KW-0482">Metalloprotease</keyword>
<dbReference type="OrthoDB" id="3626597at2759"/>
<dbReference type="Pfam" id="PF00246">
    <property type="entry name" value="Peptidase_M14"/>
    <property type="match status" value="1"/>
</dbReference>
<keyword evidence="5" id="KW-0964">Secreted</keyword>
<dbReference type="InterPro" id="IPR003146">
    <property type="entry name" value="M14A_act_pep"/>
</dbReference>
<evidence type="ECO:0000256" key="14">
    <source>
        <dbReference type="ARBA" id="ARBA00023145"/>
    </source>
</evidence>